<reference evidence="1 2" key="1">
    <citation type="submission" date="2015-04" db="EMBL/GenBank/DDBJ databases">
        <title>The draft genome sequence of Erythrobacr gangjinensis K7-2.</title>
        <authorList>
            <person name="Zhuang L."/>
            <person name="Liu Y."/>
            <person name="Shao Z."/>
        </authorList>
    </citation>
    <scope>NUCLEOTIDE SEQUENCE [LARGE SCALE GENOMIC DNA]</scope>
    <source>
        <strain evidence="1 2">K7-2</strain>
    </source>
</reference>
<sequence length="271" mass="29170">MSHYVGQLHGRSVGSQQIFNARSRSWFEASYPEGPHKLEHNLHAHPLLELEALAQLAQTLPAESVQVSPATPGHARRAGSTANIAETVRMIADAESWVALRNIEQDASYAALLQELLGELSEVIAAATGRIVTPTGAIFIASPDAVTRDFADSHHAMLLQLHGAMALEVTPPVDAERRGDAAERFAFTMQPGEAMFVPALAPHRAANGHGASVALAIAWQSAWSIEQGDARAFNAVMRKLGLTLRTPRRWPARHRVKALGGRMARALGLTA</sequence>
<dbReference type="PATRIC" id="fig|502682.8.peg.997"/>
<protein>
    <submittedName>
        <fullName evidence="1">Uncharacterized protein</fullName>
    </submittedName>
</protein>
<dbReference type="Gene3D" id="2.60.120.650">
    <property type="entry name" value="Cupin"/>
    <property type="match status" value="1"/>
</dbReference>
<dbReference type="KEGG" id="egn:BMF35_a2400"/>
<comment type="caution">
    <text evidence="1">The sequence shown here is derived from an EMBL/GenBank/DDBJ whole genome shotgun (WGS) entry which is preliminary data.</text>
</comment>
<name>A0A0G9MRE4_9SPHN</name>
<dbReference type="OrthoDB" id="3776825at2"/>
<dbReference type="AlphaFoldDB" id="A0A0G9MRE4"/>
<evidence type="ECO:0000313" key="1">
    <source>
        <dbReference type="EMBL" id="KLE33285.1"/>
    </source>
</evidence>
<dbReference type="SUPFAM" id="SSF51197">
    <property type="entry name" value="Clavaminate synthase-like"/>
    <property type="match status" value="1"/>
</dbReference>
<accession>A0A0G9MRE4</accession>
<gene>
    <name evidence="1" type="ORF">AAW01_04870</name>
</gene>
<dbReference type="EMBL" id="LBHC01000001">
    <property type="protein sequence ID" value="KLE33285.1"/>
    <property type="molecule type" value="Genomic_DNA"/>
</dbReference>
<dbReference type="STRING" id="502682.BMF35_a2400"/>
<evidence type="ECO:0000313" key="2">
    <source>
        <dbReference type="Proteomes" id="UP000053070"/>
    </source>
</evidence>
<dbReference type="RefSeq" id="WP_047006133.1">
    <property type="nucleotide sequence ID" value="NZ_CP018097.1"/>
</dbReference>
<organism evidence="1 2">
    <name type="scientific">Aurantiacibacter gangjinensis</name>
    <dbReference type="NCBI Taxonomy" id="502682"/>
    <lineage>
        <taxon>Bacteria</taxon>
        <taxon>Pseudomonadati</taxon>
        <taxon>Pseudomonadota</taxon>
        <taxon>Alphaproteobacteria</taxon>
        <taxon>Sphingomonadales</taxon>
        <taxon>Erythrobacteraceae</taxon>
        <taxon>Aurantiacibacter</taxon>
    </lineage>
</organism>
<keyword evidence="2" id="KW-1185">Reference proteome</keyword>
<dbReference type="Proteomes" id="UP000053070">
    <property type="component" value="Unassembled WGS sequence"/>
</dbReference>
<proteinExistence type="predicted"/>